<protein>
    <submittedName>
        <fullName evidence="2">DUF4972 domain-containing protein</fullName>
    </submittedName>
</protein>
<gene>
    <name evidence="2" type="ORF">EZ444_10980</name>
</gene>
<organism evidence="2 3">
    <name type="scientific">Pedobacter hiemivivus</name>
    <dbReference type="NCBI Taxonomy" id="2530454"/>
    <lineage>
        <taxon>Bacteria</taxon>
        <taxon>Pseudomonadati</taxon>
        <taxon>Bacteroidota</taxon>
        <taxon>Sphingobacteriia</taxon>
        <taxon>Sphingobacteriales</taxon>
        <taxon>Sphingobacteriaceae</taxon>
        <taxon>Pedobacter</taxon>
    </lineage>
</organism>
<feature type="chain" id="PRO_5020544196" evidence="1">
    <location>
        <begin position="30"/>
        <end position="470"/>
    </location>
</feature>
<dbReference type="GO" id="GO:0004553">
    <property type="term" value="F:hydrolase activity, hydrolyzing O-glycosyl compounds"/>
    <property type="evidence" value="ECO:0007669"/>
    <property type="project" value="UniProtKB-ARBA"/>
</dbReference>
<dbReference type="Pfam" id="PF13385">
    <property type="entry name" value="Laminin_G_3"/>
    <property type="match status" value="1"/>
</dbReference>
<dbReference type="Pfam" id="PF16342">
    <property type="entry name" value="DUF4972"/>
    <property type="match status" value="2"/>
</dbReference>
<evidence type="ECO:0000313" key="3">
    <source>
        <dbReference type="Proteomes" id="UP000291117"/>
    </source>
</evidence>
<dbReference type="Proteomes" id="UP000291117">
    <property type="component" value="Unassembled WGS sequence"/>
</dbReference>
<dbReference type="Gene3D" id="2.60.120.200">
    <property type="match status" value="1"/>
</dbReference>
<dbReference type="SUPFAM" id="SSF49899">
    <property type="entry name" value="Concanavalin A-like lectins/glucanases"/>
    <property type="match status" value="1"/>
</dbReference>
<evidence type="ECO:0000256" key="1">
    <source>
        <dbReference type="SAM" id="SignalP"/>
    </source>
</evidence>
<dbReference type="InterPro" id="IPR013320">
    <property type="entry name" value="ConA-like_dom_sf"/>
</dbReference>
<sequence>MIMKLINNRAGTIGVKRLFLWLCILFVFAACKDENKDTNPAYVSQVQVTKNALNYLSENSTYGDVAGTYPASSKIIVDKAIAEIDELLAKIKNGSIPDEGTVKAAIERAHVAIDQFKDSRRINLNPAATALLEKVELKSKSIKDMRDNTTYGNYEGNYPPLSKEILQKAVEKLDQLIERIKGGTMLTVGNEEINAALNDAEIEITKFKASVRIVDNISYELLVNGNSGGYIDFGYSDDYIKFGAQGNQAFTIELWVKIKDYCNLAGEDNSTFLSTYTTENSFFSGWRVQSRNKNIVRGSVGIVDVNNQNRMLWEPAFSYSNKDEWMHFVFIYSDKGLDGDADNRSKIYKNGNQTGDIIRIGEKERQYNAASAISKKMKMTAFTRLDANGNRLEYFNGSIKYMRIWKIAKTPGEIKLSYNRQNTIDPQDPDLVGAWDFRTKPAGQSDEIKDITGKHTAKLIGNYSWVESVE</sequence>
<keyword evidence="1" id="KW-0732">Signal</keyword>
<proteinExistence type="predicted"/>
<dbReference type="GO" id="GO:0005975">
    <property type="term" value="P:carbohydrate metabolic process"/>
    <property type="evidence" value="ECO:0007669"/>
    <property type="project" value="UniProtKB-ARBA"/>
</dbReference>
<reference evidence="2 3" key="1">
    <citation type="submission" date="2019-02" db="EMBL/GenBank/DDBJ databases">
        <title>Pedobacter sp. RP-3-8 sp. nov., isolated from Arctic soil.</title>
        <authorList>
            <person name="Dahal R.H."/>
        </authorList>
    </citation>
    <scope>NUCLEOTIDE SEQUENCE [LARGE SCALE GENOMIC DNA]</scope>
    <source>
        <strain evidence="2 3">RP-3-8</strain>
    </source>
</reference>
<dbReference type="OrthoDB" id="639407at2"/>
<dbReference type="EMBL" id="SJSM01000005">
    <property type="protein sequence ID" value="TCC96499.1"/>
    <property type="molecule type" value="Genomic_DNA"/>
</dbReference>
<dbReference type="AlphaFoldDB" id="A0A4R0N8K8"/>
<accession>A0A4R0N8K8</accession>
<comment type="caution">
    <text evidence="2">The sequence shown here is derived from an EMBL/GenBank/DDBJ whole genome shotgun (WGS) entry which is preliminary data.</text>
</comment>
<feature type="signal peptide" evidence="1">
    <location>
        <begin position="1"/>
        <end position="29"/>
    </location>
</feature>
<name>A0A4R0N8K8_9SPHI</name>
<dbReference type="PROSITE" id="PS51257">
    <property type="entry name" value="PROKAR_LIPOPROTEIN"/>
    <property type="match status" value="1"/>
</dbReference>
<evidence type="ECO:0000313" key="2">
    <source>
        <dbReference type="EMBL" id="TCC96499.1"/>
    </source>
</evidence>
<keyword evidence="3" id="KW-1185">Reference proteome</keyword>
<dbReference type="InterPro" id="IPR032510">
    <property type="entry name" value="DUF4972"/>
</dbReference>